<protein>
    <recommendedName>
        <fullName evidence="7">AP2/ERF domain-containing protein</fullName>
    </recommendedName>
</protein>
<dbReference type="InterPro" id="IPR001471">
    <property type="entry name" value="AP2/ERF_dom"/>
</dbReference>
<feature type="region of interest" description="Disordered" evidence="6">
    <location>
        <begin position="288"/>
        <end position="360"/>
    </location>
</feature>
<dbReference type="PhylomeDB" id="A0A0G4FRA3"/>
<dbReference type="Proteomes" id="UP000041254">
    <property type="component" value="Unassembled WGS sequence"/>
</dbReference>
<proteinExistence type="predicted"/>
<evidence type="ECO:0000313" key="8">
    <source>
        <dbReference type="EMBL" id="CEM17079.1"/>
    </source>
</evidence>
<feature type="domain" description="AP2/ERF" evidence="7">
    <location>
        <begin position="434"/>
        <end position="486"/>
    </location>
</feature>
<keyword evidence="5" id="KW-0539">Nucleus</keyword>
<dbReference type="GO" id="GO:0003677">
    <property type="term" value="F:DNA binding"/>
    <property type="evidence" value="ECO:0007669"/>
    <property type="project" value="UniProtKB-KW"/>
</dbReference>
<evidence type="ECO:0000256" key="1">
    <source>
        <dbReference type="ARBA" id="ARBA00004123"/>
    </source>
</evidence>
<dbReference type="InParanoid" id="A0A0G4FRA3"/>
<dbReference type="Pfam" id="PF00847">
    <property type="entry name" value="AP2"/>
    <property type="match status" value="3"/>
</dbReference>
<dbReference type="AlphaFoldDB" id="A0A0G4FRA3"/>
<keyword evidence="4" id="KW-0804">Transcription</keyword>
<evidence type="ECO:0000256" key="6">
    <source>
        <dbReference type="SAM" id="MobiDB-lite"/>
    </source>
</evidence>
<feature type="compositionally biased region" description="Polar residues" evidence="6">
    <location>
        <begin position="507"/>
        <end position="518"/>
    </location>
</feature>
<evidence type="ECO:0000256" key="4">
    <source>
        <dbReference type="ARBA" id="ARBA00023163"/>
    </source>
</evidence>
<evidence type="ECO:0000256" key="5">
    <source>
        <dbReference type="ARBA" id="ARBA00023242"/>
    </source>
</evidence>
<keyword evidence="2" id="KW-0805">Transcription regulation</keyword>
<comment type="subcellular location">
    <subcellularLocation>
        <location evidence="1">Nucleus</location>
    </subcellularLocation>
</comment>
<feature type="compositionally biased region" description="Basic and acidic residues" evidence="6">
    <location>
        <begin position="290"/>
        <end position="304"/>
    </location>
</feature>
<feature type="domain" description="AP2/ERF" evidence="7">
    <location>
        <begin position="120"/>
        <end position="172"/>
    </location>
</feature>
<feature type="compositionally biased region" description="Basic and acidic residues" evidence="6">
    <location>
        <begin position="190"/>
        <end position="221"/>
    </location>
</feature>
<evidence type="ECO:0000313" key="9">
    <source>
        <dbReference type="Proteomes" id="UP000041254"/>
    </source>
</evidence>
<feature type="domain" description="AP2/ERF" evidence="7">
    <location>
        <begin position="366"/>
        <end position="419"/>
    </location>
</feature>
<name>A0A0G4FRA3_VITBC</name>
<organism evidence="8 9">
    <name type="scientific">Vitrella brassicaformis (strain CCMP3155)</name>
    <dbReference type="NCBI Taxonomy" id="1169540"/>
    <lineage>
        <taxon>Eukaryota</taxon>
        <taxon>Sar</taxon>
        <taxon>Alveolata</taxon>
        <taxon>Colpodellida</taxon>
        <taxon>Vitrellaceae</taxon>
        <taxon>Vitrella</taxon>
    </lineage>
</organism>
<feature type="compositionally biased region" description="Low complexity" evidence="6">
    <location>
        <begin position="351"/>
        <end position="360"/>
    </location>
</feature>
<feature type="region of interest" description="Disordered" evidence="6">
    <location>
        <begin position="493"/>
        <end position="518"/>
    </location>
</feature>
<dbReference type="EMBL" id="CDMY01000488">
    <property type="protein sequence ID" value="CEM17079.1"/>
    <property type="molecule type" value="Genomic_DNA"/>
</dbReference>
<keyword evidence="9" id="KW-1185">Reference proteome</keyword>
<dbReference type="GO" id="GO:0005634">
    <property type="term" value="C:nucleus"/>
    <property type="evidence" value="ECO:0007669"/>
    <property type="project" value="UniProtKB-SubCell"/>
</dbReference>
<evidence type="ECO:0000259" key="7">
    <source>
        <dbReference type="Pfam" id="PF00847"/>
    </source>
</evidence>
<accession>A0A0G4FRA3</accession>
<feature type="region of interest" description="Disordered" evidence="6">
    <location>
        <begin position="184"/>
        <end position="237"/>
    </location>
</feature>
<keyword evidence="3" id="KW-0238">DNA-binding</keyword>
<reference evidence="8 9" key="1">
    <citation type="submission" date="2014-11" db="EMBL/GenBank/DDBJ databases">
        <authorList>
            <person name="Zhu J."/>
            <person name="Qi W."/>
            <person name="Song R."/>
        </authorList>
    </citation>
    <scope>NUCLEOTIDE SEQUENCE [LARGE SCALE GENOMIC DNA]</scope>
</reference>
<dbReference type="VEuPathDB" id="CryptoDB:Vbra_21578"/>
<gene>
    <name evidence="8" type="ORF">Vbra_21578</name>
</gene>
<dbReference type="GO" id="GO:0003700">
    <property type="term" value="F:DNA-binding transcription factor activity"/>
    <property type="evidence" value="ECO:0007669"/>
    <property type="project" value="InterPro"/>
</dbReference>
<evidence type="ECO:0000256" key="2">
    <source>
        <dbReference type="ARBA" id="ARBA00023015"/>
    </source>
</evidence>
<dbReference type="Gene3D" id="1.20.5.2050">
    <property type="match status" value="3"/>
</dbReference>
<sequence>MMGHYGQSSPPTPGCPPLSVSATRVGVSGPVGVCCPATQIPLRPPSLPALCYSAGVRGYGVAPQYPSMPLTTSATAHRRAMDAVVSPWPSPGGGIAGYRPTAIVSRPATVPMRPISEHQSGVKGVSFSSSKNSWQASWCESGMEKKKKFSVRRHGYEGAKKAAIAHRREMERLHYYYKQRGRLLPIPPAEPHRQAAVDDHSGPQKETDTRDGGAGPHETRADGQPAATSAADMDGSSRVEEDIMLTKLLENVRATDPQSGGRYEIATLTVAGRQTKAIRWRPSDVCVASGRRDVHDQGLADPPKRHLPSSPPVTPCNGRDPSPDGSRSPKRRRTEPPQHDSHHEGRSMGETTKTVVTRRVPTLTSDVPGVCWHAVRRSWAATWVEKGEKRQRQRLFSARSYGFDKAKALAEQHRREMERTGRVVARKRLEHQSGVKGVKYGGDFCNSWIAQWQVDGKTKIKSFSVRELGMEGAKQAAIAHRREMERQHCTFKDRGQAGLCSPRDDQATSPSRNALAESSTVSPADLSFPFCAVLMAKAVTAPQTTGPLPSTSTTQTAAASPLIDTFGLGH</sequence>
<feature type="compositionally biased region" description="Basic and acidic residues" evidence="6">
    <location>
        <begin position="334"/>
        <end position="347"/>
    </location>
</feature>
<evidence type="ECO:0000256" key="3">
    <source>
        <dbReference type="ARBA" id="ARBA00023125"/>
    </source>
</evidence>